<dbReference type="PANTHER" id="PTHR30290:SF62">
    <property type="entry name" value="OLIGOPEPTIDE ABC TRANSPORTER, PERIPLASMIC OLIGOPEPTIDE-BINDING PROTEIN"/>
    <property type="match status" value="1"/>
</dbReference>
<dbReference type="InterPro" id="IPR000914">
    <property type="entry name" value="SBP_5_dom"/>
</dbReference>
<accession>A0ABV7GR15</accession>
<comment type="subcellular location">
    <subcellularLocation>
        <location evidence="1">Periplasm</location>
    </subcellularLocation>
</comment>
<evidence type="ECO:0000256" key="3">
    <source>
        <dbReference type="SAM" id="SignalP"/>
    </source>
</evidence>
<dbReference type="CDD" id="cd08500">
    <property type="entry name" value="PBP2_NikA_DppA_OppA_like_4"/>
    <property type="match status" value="1"/>
</dbReference>
<name>A0ABV7GR15_9RHOB</name>
<evidence type="ECO:0000256" key="2">
    <source>
        <dbReference type="ARBA" id="ARBA00005695"/>
    </source>
</evidence>
<reference evidence="6" key="1">
    <citation type="journal article" date="2019" name="Int. J. Syst. Evol. Microbiol.">
        <title>The Global Catalogue of Microorganisms (GCM) 10K type strain sequencing project: providing services to taxonomists for standard genome sequencing and annotation.</title>
        <authorList>
            <consortium name="The Broad Institute Genomics Platform"/>
            <consortium name="The Broad Institute Genome Sequencing Center for Infectious Disease"/>
            <person name="Wu L."/>
            <person name="Ma J."/>
        </authorList>
    </citation>
    <scope>NUCLEOTIDE SEQUENCE [LARGE SCALE GENOMIC DNA]</scope>
    <source>
        <strain evidence="6">KCTC 52366</strain>
    </source>
</reference>
<keyword evidence="6" id="KW-1185">Reference proteome</keyword>
<dbReference type="PANTHER" id="PTHR30290">
    <property type="entry name" value="PERIPLASMIC BINDING COMPONENT OF ABC TRANSPORTER"/>
    <property type="match status" value="1"/>
</dbReference>
<feature type="chain" id="PRO_5046870363" evidence="3">
    <location>
        <begin position="30"/>
        <end position="644"/>
    </location>
</feature>
<dbReference type="PROSITE" id="PS01040">
    <property type="entry name" value="SBP_BACTERIAL_5"/>
    <property type="match status" value="1"/>
</dbReference>
<dbReference type="EMBL" id="JBHRTB010000010">
    <property type="protein sequence ID" value="MFC3142703.1"/>
    <property type="molecule type" value="Genomic_DNA"/>
</dbReference>
<protein>
    <submittedName>
        <fullName evidence="5">ABC transporter substrate-binding protein</fullName>
    </submittedName>
</protein>
<feature type="domain" description="Solute-binding protein family 5" evidence="4">
    <location>
        <begin position="103"/>
        <end position="523"/>
    </location>
</feature>
<proteinExistence type="inferred from homology"/>
<dbReference type="InterPro" id="IPR023765">
    <property type="entry name" value="SBP_5_CS"/>
</dbReference>
<keyword evidence="3" id="KW-0732">Signal</keyword>
<dbReference type="SUPFAM" id="SSF53850">
    <property type="entry name" value="Periplasmic binding protein-like II"/>
    <property type="match status" value="1"/>
</dbReference>
<gene>
    <name evidence="5" type="ORF">ACFOGP_08280</name>
</gene>
<comment type="caution">
    <text evidence="5">The sequence shown here is derived from an EMBL/GenBank/DDBJ whole genome shotgun (WGS) entry which is preliminary data.</text>
</comment>
<dbReference type="Gene3D" id="3.40.190.10">
    <property type="entry name" value="Periplasmic binding protein-like II"/>
    <property type="match status" value="1"/>
</dbReference>
<evidence type="ECO:0000313" key="6">
    <source>
        <dbReference type="Proteomes" id="UP001595632"/>
    </source>
</evidence>
<sequence length="644" mass="72558">MTVFWRGLRPLTFAGTALGVMLGPLSALAYQEAPALAERVAAGDLPPVEERLPESPEVVTPFEAVGTYGGKIRRVLGGSNDHNSILRFVGPQGLTRWAPDFSEVVPNIAEGWDVNEDGSEFTFHLREGMKWSDGEPFTADDIMFFVEDLLHNEEFFPNPPARFVVNGEAMTAEKVDDYTVTLKFAAPYGTFLTELATPLAQEPVLWAKHYCAQFHPDYNDDVQSMVEETEAVEDWPALFRLKCGEVEAPNRWANAERPTLDPWVVVEGGEYNAGATQVVMERNPYFWQVDTDGNQLPYIDTVEQNVAQDNETLVLEAIAGNIDMQRRRISGLANKPVFAENAEKAGINILDMVNSNSNTMAIHFNHTHKDPVMREMIRNKMVREALSLAIDREEIIDIVYQGQGEPWQIGPRPDHVLYNEQLGTQYTDYDPDRANELLDEAGYAERDDDGYRLLSDGRRFTFNVQYTGIEQPDWGDSLEIISEQWEDIGVELNISSVERSIYYSRGEANEHDFMVWGAPGGLDPTLSPRDVLAVHPQASWFAIPWTRWYLSGGVDGEEPTESMKKRLELYDAFKKEADQEKALDIFREIHQMAAEELEIIGISLAPNLVGVVKKDLGNVPPSIPASWMYPDPAPTLPATYYWKK</sequence>
<dbReference type="InterPro" id="IPR039424">
    <property type="entry name" value="SBP_5"/>
</dbReference>
<evidence type="ECO:0000313" key="5">
    <source>
        <dbReference type="EMBL" id="MFC3142703.1"/>
    </source>
</evidence>
<feature type="signal peptide" evidence="3">
    <location>
        <begin position="1"/>
        <end position="29"/>
    </location>
</feature>
<dbReference type="Gene3D" id="3.10.105.10">
    <property type="entry name" value="Dipeptide-binding Protein, Domain 3"/>
    <property type="match status" value="1"/>
</dbReference>
<evidence type="ECO:0000256" key="1">
    <source>
        <dbReference type="ARBA" id="ARBA00004418"/>
    </source>
</evidence>
<dbReference type="RefSeq" id="WP_275633495.1">
    <property type="nucleotide sequence ID" value="NZ_JARGYD010000005.1"/>
</dbReference>
<organism evidence="5 6">
    <name type="scientific">Psychromarinibacter halotolerans</name>
    <dbReference type="NCBI Taxonomy" id="1775175"/>
    <lineage>
        <taxon>Bacteria</taxon>
        <taxon>Pseudomonadati</taxon>
        <taxon>Pseudomonadota</taxon>
        <taxon>Alphaproteobacteria</taxon>
        <taxon>Rhodobacterales</taxon>
        <taxon>Paracoccaceae</taxon>
        <taxon>Psychromarinibacter</taxon>
    </lineage>
</organism>
<dbReference type="Pfam" id="PF00496">
    <property type="entry name" value="SBP_bac_5"/>
    <property type="match status" value="1"/>
</dbReference>
<evidence type="ECO:0000259" key="4">
    <source>
        <dbReference type="Pfam" id="PF00496"/>
    </source>
</evidence>
<comment type="similarity">
    <text evidence="2">Belongs to the bacterial solute-binding protein 5 family.</text>
</comment>
<dbReference type="Proteomes" id="UP001595632">
    <property type="component" value="Unassembled WGS sequence"/>
</dbReference>